<dbReference type="RefSeq" id="XP_001433235.1">
    <property type="nucleotide sequence ID" value="XM_001433198.1"/>
</dbReference>
<name>A0C4X1_PARTE</name>
<dbReference type="AlphaFoldDB" id="A0C4X1"/>
<accession>A0C4X1</accession>
<organism evidence="1 2">
    <name type="scientific">Paramecium tetraurelia</name>
    <dbReference type="NCBI Taxonomy" id="5888"/>
    <lineage>
        <taxon>Eukaryota</taxon>
        <taxon>Sar</taxon>
        <taxon>Alveolata</taxon>
        <taxon>Ciliophora</taxon>
        <taxon>Intramacronucleata</taxon>
        <taxon>Oligohymenophorea</taxon>
        <taxon>Peniculida</taxon>
        <taxon>Parameciidae</taxon>
        <taxon>Paramecium</taxon>
    </lineage>
</organism>
<evidence type="ECO:0000313" key="2">
    <source>
        <dbReference type="Proteomes" id="UP000000600"/>
    </source>
</evidence>
<evidence type="ECO:0000313" key="1">
    <source>
        <dbReference type="EMBL" id="CAK65838.1"/>
    </source>
</evidence>
<dbReference type="InParanoid" id="A0C4X1"/>
<dbReference type="EMBL" id="CT868041">
    <property type="protein sequence ID" value="CAK65838.1"/>
    <property type="molecule type" value="Genomic_DNA"/>
</dbReference>
<proteinExistence type="predicted"/>
<dbReference type="KEGG" id="ptm:GSPATT00006337001"/>
<keyword evidence="2" id="KW-1185">Reference proteome</keyword>
<gene>
    <name evidence="1" type="ORF">GSPATT00006337001</name>
</gene>
<reference evidence="1 2" key="1">
    <citation type="journal article" date="2006" name="Nature">
        <title>Global trends of whole-genome duplications revealed by the ciliate Paramecium tetraurelia.</title>
        <authorList>
            <consortium name="Genoscope"/>
            <person name="Aury J.-M."/>
            <person name="Jaillon O."/>
            <person name="Duret L."/>
            <person name="Noel B."/>
            <person name="Jubin C."/>
            <person name="Porcel B.M."/>
            <person name="Segurens B."/>
            <person name="Daubin V."/>
            <person name="Anthouard V."/>
            <person name="Aiach N."/>
            <person name="Arnaiz O."/>
            <person name="Billaut A."/>
            <person name="Beisson J."/>
            <person name="Blanc I."/>
            <person name="Bouhouche K."/>
            <person name="Camara F."/>
            <person name="Duharcourt S."/>
            <person name="Guigo R."/>
            <person name="Gogendeau D."/>
            <person name="Katinka M."/>
            <person name="Keller A.-M."/>
            <person name="Kissmehl R."/>
            <person name="Klotz C."/>
            <person name="Koll F."/>
            <person name="Le Moue A."/>
            <person name="Lepere C."/>
            <person name="Malinsky S."/>
            <person name="Nowacki M."/>
            <person name="Nowak J.K."/>
            <person name="Plattner H."/>
            <person name="Poulain J."/>
            <person name="Ruiz F."/>
            <person name="Serrano V."/>
            <person name="Zagulski M."/>
            <person name="Dessen P."/>
            <person name="Betermier M."/>
            <person name="Weissenbach J."/>
            <person name="Scarpelli C."/>
            <person name="Schachter V."/>
            <person name="Sperling L."/>
            <person name="Meyer E."/>
            <person name="Cohen J."/>
            <person name="Wincker P."/>
        </authorList>
    </citation>
    <scope>NUCLEOTIDE SEQUENCE [LARGE SCALE GENOMIC DNA]</scope>
    <source>
        <strain evidence="1 2">Stock d4-2</strain>
    </source>
</reference>
<dbReference type="OrthoDB" id="301100at2759"/>
<sequence length="212" mass="24981">MQIIFKSNKSFCNIVCQSPIIVVKVLSQKSYVNFFISQQGNFQRSKFYKSSVMSNPNHTRKYKILPIENNTQLQFIILKKEKRIVFQEFNLFLNLITIFISQIKFPQNILFIQEMIRISTCKGDQSIDQDNEINWCFEQLQTEVSAKRHETKIRTDKNNNEINGQNKKFSITFRDEIFPKEGLADVQIVENWKIYNVNQERTAANDCSCQIS</sequence>
<dbReference type="GeneID" id="5019020"/>
<protein>
    <submittedName>
        <fullName evidence="1">Uncharacterized protein</fullName>
    </submittedName>
</protein>
<dbReference type="Proteomes" id="UP000000600">
    <property type="component" value="Unassembled WGS sequence"/>
</dbReference>
<dbReference type="HOGENOM" id="CLU_1301800_0_0_1"/>